<accession>A0A0E0J8D6</accession>
<dbReference type="HOGENOM" id="CLU_2709017_0_0_1"/>
<dbReference type="Proteomes" id="UP000006591">
    <property type="component" value="Chromosome 12"/>
</dbReference>
<keyword evidence="3" id="KW-1185">Reference proteome</keyword>
<protein>
    <submittedName>
        <fullName evidence="2">Uncharacterized protein</fullName>
    </submittedName>
</protein>
<evidence type="ECO:0000256" key="1">
    <source>
        <dbReference type="SAM" id="MobiDB-lite"/>
    </source>
</evidence>
<dbReference type="Gramene" id="ONIVA12G06800.1">
    <property type="protein sequence ID" value="ONIVA12G06800.1"/>
    <property type="gene ID" value="ONIVA12G06800"/>
</dbReference>
<name>A0A0E0J8D6_ORYNI</name>
<evidence type="ECO:0000313" key="2">
    <source>
        <dbReference type="EnsemblPlants" id="ONIVA12G06800.1"/>
    </source>
</evidence>
<dbReference type="EnsemblPlants" id="ONIVA12G06800.1">
    <property type="protein sequence ID" value="ONIVA12G06800.1"/>
    <property type="gene ID" value="ONIVA12G06800"/>
</dbReference>
<organism evidence="2">
    <name type="scientific">Oryza nivara</name>
    <name type="common">Indian wild rice</name>
    <name type="synonym">Oryza sativa f. spontanea</name>
    <dbReference type="NCBI Taxonomy" id="4536"/>
    <lineage>
        <taxon>Eukaryota</taxon>
        <taxon>Viridiplantae</taxon>
        <taxon>Streptophyta</taxon>
        <taxon>Embryophyta</taxon>
        <taxon>Tracheophyta</taxon>
        <taxon>Spermatophyta</taxon>
        <taxon>Magnoliopsida</taxon>
        <taxon>Liliopsida</taxon>
        <taxon>Poales</taxon>
        <taxon>Poaceae</taxon>
        <taxon>BOP clade</taxon>
        <taxon>Oryzoideae</taxon>
        <taxon>Oryzeae</taxon>
        <taxon>Oryzinae</taxon>
        <taxon>Oryza</taxon>
    </lineage>
</organism>
<reference evidence="2" key="1">
    <citation type="submission" date="2015-04" db="UniProtKB">
        <authorList>
            <consortium name="EnsemblPlants"/>
        </authorList>
    </citation>
    <scope>IDENTIFICATION</scope>
    <source>
        <strain evidence="2">SL10</strain>
    </source>
</reference>
<dbReference type="AlphaFoldDB" id="A0A0E0J8D6"/>
<feature type="region of interest" description="Disordered" evidence="1">
    <location>
        <begin position="33"/>
        <end position="73"/>
    </location>
</feature>
<sequence>MADSGQWSASQPKSPPDLLCGMPAFTAAVGLHPRRPRHKIPDRTANSIDIQGADVDPDGYAEAAGNLKAQGKT</sequence>
<reference evidence="2" key="2">
    <citation type="submission" date="2018-04" db="EMBL/GenBank/DDBJ databases">
        <title>OnivRS2 (Oryza nivara Reference Sequence Version 2).</title>
        <authorList>
            <person name="Zhang J."/>
            <person name="Kudrna D."/>
            <person name="Lee S."/>
            <person name="Talag J."/>
            <person name="Rajasekar S."/>
            <person name="Welchert J."/>
            <person name="Hsing Y.-I."/>
            <person name="Wing R.A."/>
        </authorList>
    </citation>
    <scope>NUCLEOTIDE SEQUENCE [LARGE SCALE GENOMIC DNA]</scope>
    <source>
        <strain evidence="2">SL10</strain>
    </source>
</reference>
<evidence type="ECO:0000313" key="3">
    <source>
        <dbReference type="Proteomes" id="UP000006591"/>
    </source>
</evidence>
<proteinExistence type="predicted"/>